<organism evidence="10 11">
    <name type="scientific">Actinoplanes palleronii</name>
    <dbReference type="NCBI Taxonomy" id="113570"/>
    <lineage>
        <taxon>Bacteria</taxon>
        <taxon>Bacillati</taxon>
        <taxon>Actinomycetota</taxon>
        <taxon>Actinomycetes</taxon>
        <taxon>Micromonosporales</taxon>
        <taxon>Micromonosporaceae</taxon>
        <taxon>Actinoplanes</taxon>
    </lineage>
</organism>
<dbReference type="SUPFAM" id="SSF54897">
    <property type="entry name" value="Protease propeptides/inhibitors"/>
    <property type="match status" value="1"/>
</dbReference>
<keyword evidence="3 5" id="KW-0378">Hydrolase</keyword>
<feature type="signal peptide" evidence="7">
    <location>
        <begin position="1"/>
        <end position="34"/>
    </location>
</feature>
<dbReference type="InterPro" id="IPR023828">
    <property type="entry name" value="Peptidase_S8_Ser-AS"/>
</dbReference>
<gene>
    <name evidence="10" type="ORF">Apa02nite_061750</name>
</gene>
<dbReference type="PANTHER" id="PTHR43806:SF11">
    <property type="entry name" value="CEREVISIN-RELATED"/>
    <property type="match status" value="1"/>
</dbReference>
<evidence type="ECO:0000256" key="3">
    <source>
        <dbReference type="ARBA" id="ARBA00022801"/>
    </source>
</evidence>
<dbReference type="Pfam" id="PF00082">
    <property type="entry name" value="Peptidase_S8"/>
    <property type="match status" value="1"/>
</dbReference>
<feature type="active site" description="Charge relay system" evidence="5">
    <location>
        <position position="184"/>
    </location>
</feature>
<feature type="domain" description="Inhibitor I9" evidence="9">
    <location>
        <begin position="68"/>
        <end position="111"/>
    </location>
</feature>
<dbReference type="CDD" id="cd04077">
    <property type="entry name" value="Peptidases_S8_PCSK9_ProteinaseK_like"/>
    <property type="match status" value="1"/>
</dbReference>
<dbReference type="PROSITE" id="PS00136">
    <property type="entry name" value="SUBTILASE_ASP"/>
    <property type="match status" value="1"/>
</dbReference>
<dbReference type="InterPro" id="IPR036852">
    <property type="entry name" value="Peptidase_S8/S53_dom_sf"/>
</dbReference>
<protein>
    <recommendedName>
        <fullName evidence="12">Subtilisin family serine protease</fullName>
    </recommendedName>
</protein>
<dbReference type="PROSITE" id="PS51892">
    <property type="entry name" value="SUBTILASE"/>
    <property type="match status" value="1"/>
</dbReference>
<keyword evidence="11" id="KW-1185">Reference proteome</keyword>
<evidence type="ECO:0000256" key="4">
    <source>
        <dbReference type="ARBA" id="ARBA00022825"/>
    </source>
</evidence>
<keyword evidence="7" id="KW-0732">Signal</keyword>
<evidence type="ECO:0000256" key="5">
    <source>
        <dbReference type="PROSITE-ProRule" id="PRU01240"/>
    </source>
</evidence>
<dbReference type="PANTHER" id="PTHR43806">
    <property type="entry name" value="PEPTIDASE S8"/>
    <property type="match status" value="1"/>
</dbReference>
<dbReference type="Pfam" id="PF05345">
    <property type="entry name" value="He_PIG"/>
    <property type="match status" value="2"/>
</dbReference>
<dbReference type="InterPro" id="IPR010259">
    <property type="entry name" value="S8pro/Inhibitor_I9"/>
</dbReference>
<dbReference type="SUPFAM" id="SSF52743">
    <property type="entry name" value="Subtilisin-like"/>
    <property type="match status" value="1"/>
</dbReference>
<dbReference type="InterPro" id="IPR000209">
    <property type="entry name" value="Peptidase_S8/S53_dom"/>
</dbReference>
<dbReference type="InterPro" id="IPR013783">
    <property type="entry name" value="Ig-like_fold"/>
</dbReference>
<dbReference type="InterPro" id="IPR034193">
    <property type="entry name" value="PCSK9_ProteinaseK-like"/>
</dbReference>
<dbReference type="Pfam" id="PF05922">
    <property type="entry name" value="Inhibitor_I9"/>
    <property type="match status" value="1"/>
</dbReference>
<evidence type="ECO:0000313" key="11">
    <source>
        <dbReference type="Proteomes" id="UP000624709"/>
    </source>
</evidence>
<feature type="active site" description="Charge relay system" evidence="5">
    <location>
        <position position="151"/>
    </location>
</feature>
<dbReference type="Gene3D" id="2.60.40.10">
    <property type="entry name" value="Immunoglobulins"/>
    <property type="match status" value="2"/>
</dbReference>
<dbReference type="InterPro" id="IPR015919">
    <property type="entry name" value="Cadherin-like_sf"/>
</dbReference>
<evidence type="ECO:0000259" key="9">
    <source>
        <dbReference type="Pfam" id="PF05922"/>
    </source>
</evidence>
<dbReference type="InterPro" id="IPR037045">
    <property type="entry name" value="S8pro/Inhibitor_I9_sf"/>
</dbReference>
<keyword evidence="2 5" id="KW-0645">Protease</keyword>
<dbReference type="PROSITE" id="PS00138">
    <property type="entry name" value="SUBTILASE_SER"/>
    <property type="match status" value="1"/>
</dbReference>
<keyword evidence="4 5" id="KW-0720">Serine protease</keyword>
<dbReference type="Proteomes" id="UP000624709">
    <property type="component" value="Unassembled WGS sequence"/>
</dbReference>
<reference evidence="10 11" key="1">
    <citation type="submission" date="2021-01" db="EMBL/GenBank/DDBJ databases">
        <title>Whole genome shotgun sequence of Actinoplanes palleronii NBRC 14916.</title>
        <authorList>
            <person name="Komaki H."/>
            <person name="Tamura T."/>
        </authorList>
    </citation>
    <scope>NUCLEOTIDE SEQUENCE [LARGE SCALE GENOMIC DNA]</scope>
    <source>
        <strain evidence="10 11">NBRC 14916</strain>
    </source>
</reference>
<evidence type="ECO:0000259" key="8">
    <source>
        <dbReference type="Pfam" id="PF00082"/>
    </source>
</evidence>
<evidence type="ECO:0000256" key="6">
    <source>
        <dbReference type="RuleBase" id="RU003355"/>
    </source>
</evidence>
<evidence type="ECO:0000313" key="10">
    <source>
        <dbReference type="EMBL" id="GIE70067.1"/>
    </source>
</evidence>
<evidence type="ECO:0000256" key="7">
    <source>
        <dbReference type="SAM" id="SignalP"/>
    </source>
</evidence>
<evidence type="ECO:0000256" key="2">
    <source>
        <dbReference type="ARBA" id="ARBA00022670"/>
    </source>
</evidence>
<name>A0ABQ4BHD4_9ACTN</name>
<dbReference type="Gene3D" id="3.40.50.200">
    <property type="entry name" value="Peptidase S8/S53 domain"/>
    <property type="match status" value="1"/>
</dbReference>
<dbReference type="PRINTS" id="PR00723">
    <property type="entry name" value="SUBTILISIN"/>
</dbReference>
<dbReference type="EMBL" id="BOMS01000097">
    <property type="protein sequence ID" value="GIE70067.1"/>
    <property type="molecule type" value="Genomic_DNA"/>
</dbReference>
<dbReference type="PROSITE" id="PS00137">
    <property type="entry name" value="SUBTILASE_HIS"/>
    <property type="match status" value="1"/>
</dbReference>
<comment type="caution">
    <text evidence="10">The sequence shown here is derived from an EMBL/GenBank/DDBJ whole genome shotgun (WGS) entry which is preliminary data.</text>
</comment>
<proteinExistence type="inferred from homology"/>
<dbReference type="SUPFAM" id="SSF49313">
    <property type="entry name" value="Cadherin-like"/>
    <property type="match status" value="1"/>
</dbReference>
<dbReference type="InterPro" id="IPR022398">
    <property type="entry name" value="Peptidase_S8_His-AS"/>
</dbReference>
<accession>A0ABQ4BHD4</accession>
<sequence>MTDPLGMRKWTLGTFLTSAVVVSAALAAPSPALAAGSVIGAGAPGAVAGRYIVTLKSAAKGPRVHSLGAGKLLHAFRTIPGFAAEMTAAQARKMAADPAVRSVEQDRRVRVATTQKNPAWGLDRIDQRGVKPSKAYTPTDDGSSVHAYVIDTGIRITHAEFGGRASYGWDFTDDDATAADCDGHGTHVAGTIGGAHYGVAKKVQLVAVRVLDCEGEGDLSDVIDGVDWVTANAVKPAVANMSVGGSSSPSLDYAVEQSIASGVTYVVAAGNENDNAVWSSPADVPAAVTVAATDSRDRRASFSNYGSGVDIFAPGVNIRSSVANSNSATAVYSGTSMATPHVTGAVALILDASPGLTPSQVRAKLVANATTGKVTDRKGSPNRLLFVPAPPAKPVIATSRTGAGTVGMSYTGKLTLKSARTGIWQVAGGSMPPGLSLAHSGAITGIPTRPGTYTVTVRFTDYVPQAVTSTIVIPVVADVPVIDAELPAAQAGVDYEGRLSTADQRDGAWTLAAGVLPAGLGLDASGLISGVPTAADGETATFTVRFTDSWGNSATRQYTVEVAA</sequence>
<evidence type="ECO:0000256" key="1">
    <source>
        <dbReference type="ARBA" id="ARBA00011073"/>
    </source>
</evidence>
<feature type="domain" description="Peptidase S8/S53" evidence="8">
    <location>
        <begin position="149"/>
        <end position="372"/>
    </location>
</feature>
<dbReference type="Gene3D" id="3.30.70.80">
    <property type="entry name" value="Peptidase S8 propeptide/proteinase inhibitor I9"/>
    <property type="match status" value="1"/>
</dbReference>
<feature type="chain" id="PRO_5047482606" description="Subtilisin family serine protease" evidence="7">
    <location>
        <begin position="35"/>
        <end position="564"/>
    </location>
</feature>
<comment type="similarity">
    <text evidence="1 5 6">Belongs to the peptidase S8 family.</text>
</comment>
<dbReference type="InterPro" id="IPR015500">
    <property type="entry name" value="Peptidase_S8_subtilisin-rel"/>
</dbReference>
<dbReference type="InterPro" id="IPR023827">
    <property type="entry name" value="Peptidase_S8_Asp-AS"/>
</dbReference>
<feature type="active site" description="Charge relay system" evidence="5">
    <location>
        <position position="336"/>
    </location>
</feature>
<dbReference type="RefSeq" id="WP_239164683.1">
    <property type="nucleotide sequence ID" value="NZ_BAAATY010000028.1"/>
</dbReference>
<evidence type="ECO:0008006" key="12">
    <source>
        <dbReference type="Google" id="ProtNLM"/>
    </source>
</evidence>
<dbReference type="InterPro" id="IPR050131">
    <property type="entry name" value="Peptidase_S8_subtilisin-like"/>
</dbReference>